<dbReference type="Proteomes" id="UP001143330">
    <property type="component" value="Unassembled WGS sequence"/>
</dbReference>
<keyword evidence="2" id="KW-1185">Reference proteome</keyword>
<dbReference type="EMBL" id="BSFM01000015">
    <property type="protein sequence ID" value="GLK85372.1"/>
    <property type="molecule type" value="Genomic_DNA"/>
</dbReference>
<dbReference type="RefSeq" id="WP_213361543.1">
    <property type="nucleotide sequence ID" value="NZ_BSFM01000015.1"/>
</dbReference>
<reference evidence="1" key="2">
    <citation type="submission" date="2023-01" db="EMBL/GenBank/DDBJ databases">
        <authorList>
            <person name="Sun Q."/>
            <person name="Evtushenko L."/>
        </authorList>
    </citation>
    <scope>NUCLEOTIDE SEQUENCE</scope>
    <source>
        <strain evidence="1">VKM B-2789</strain>
    </source>
</reference>
<protein>
    <recommendedName>
        <fullName evidence="3">Protein required for attachment to host cells</fullName>
    </recommendedName>
</protein>
<evidence type="ECO:0008006" key="3">
    <source>
        <dbReference type="Google" id="ProtNLM"/>
    </source>
</evidence>
<dbReference type="Pfam" id="PF18856">
    <property type="entry name" value="baeRF_family12"/>
    <property type="match status" value="1"/>
</dbReference>
<sequence length="151" mass="16207">MTHHDKIRLPAGVLVAVCDGRKALILRNEGDGAFPNLRTYEVHEQDNPPTAAQGTDAPGRVHQSAGSARSAVEVTDFHDEAEAAFLRRIAARLEALLAAGEAKALVVVASPRALGVLRPLYGRAVQEALIGEVCRDMVKLPVYEIEKHLAA</sequence>
<name>A0A9W6JY31_9HYPH</name>
<gene>
    <name evidence="1" type="ORF">GCM10017653_34420</name>
</gene>
<reference evidence="1" key="1">
    <citation type="journal article" date="2014" name="Int. J. Syst. Evol. Microbiol.">
        <title>Complete genome sequence of Corynebacterium casei LMG S-19264T (=DSM 44701T), isolated from a smear-ripened cheese.</title>
        <authorList>
            <consortium name="US DOE Joint Genome Institute (JGI-PGF)"/>
            <person name="Walter F."/>
            <person name="Albersmeier A."/>
            <person name="Kalinowski J."/>
            <person name="Ruckert C."/>
        </authorList>
    </citation>
    <scope>NUCLEOTIDE SEQUENCE</scope>
    <source>
        <strain evidence="1">VKM B-2789</strain>
    </source>
</reference>
<proteinExistence type="predicted"/>
<dbReference type="InterPro" id="IPR041374">
    <property type="entry name" value="BaeRF_family12"/>
</dbReference>
<evidence type="ECO:0000313" key="2">
    <source>
        <dbReference type="Proteomes" id="UP001143330"/>
    </source>
</evidence>
<comment type="caution">
    <text evidence="1">The sequence shown here is derived from an EMBL/GenBank/DDBJ whole genome shotgun (WGS) entry which is preliminary data.</text>
</comment>
<evidence type="ECO:0000313" key="1">
    <source>
        <dbReference type="EMBL" id="GLK85372.1"/>
    </source>
</evidence>
<dbReference type="AlphaFoldDB" id="A0A9W6JY31"/>
<accession>A0A9W6JY31</accession>
<organism evidence="1 2">
    <name type="scientific">Ancylobacter defluvii</name>
    <dbReference type="NCBI Taxonomy" id="1282440"/>
    <lineage>
        <taxon>Bacteria</taxon>
        <taxon>Pseudomonadati</taxon>
        <taxon>Pseudomonadota</taxon>
        <taxon>Alphaproteobacteria</taxon>
        <taxon>Hyphomicrobiales</taxon>
        <taxon>Xanthobacteraceae</taxon>
        <taxon>Ancylobacter</taxon>
    </lineage>
</organism>